<dbReference type="InterPro" id="IPR036390">
    <property type="entry name" value="WH_DNA-bd_sf"/>
</dbReference>
<keyword evidence="3" id="KW-1185">Reference proteome</keyword>
<dbReference type="InterPro" id="IPR036388">
    <property type="entry name" value="WH-like_DNA-bd_sf"/>
</dbReference>
<sequence length="188" mass="21586">MFKQFHHHSHPPAWEGANFDNQFFPSERFERGRFGRGRGEEPRTRRGDIKFILLGLLSECPRHGYELIKELETRDGGFRRLSPGSVYPTLQLLEEGGYLTSEQIEGKRVYTITDSGRQLLSDRHQHKNPVDNPGNTDKSSELIELRNALTDLTTAVTLIARSGNPEQANQVRELLIQVKREIFKMLSN</sequence>
<dbReference type="SUPFAM" id="SSF46785">
    <property type="entry name" value="Winged helix' DNA-binding domain"/>
    <property type="match status" value="1"/>
</dbReference>
<dbReference type="Proteomes" id="UP000629098">
    <property type="component" value="Unassembled WGS sequence"/>
</dbReference>
<feature type="domain" description="Transcription regulator PadR N-terminal" evidence="1">
    <location>
        <begin position="53"/>
        <end position="121"/>
    </location>
</feature>
<dbReference type="AlphaFoldDB" id="A0A8J7C783"/>
<evidence type="ECO:0000313" key="2">
    <source>
        <dbReference type="EMBL" id="MBD2772861.1"/>
    </source>
</evidence>
<dbReference type="Pfam" id="PF03551">
    <property type="entry name" value="PadR"/>
    <property type="match status" value="1"/>
</dbReference>
<gene>
    <name evidence="2" type="ORF">ICL16_12450</name>
</gene>
<dbReference type="PANTHER" id="PTHR43252">
    <property type="entry name" value="TRANSCRIPTIONAL REGULATOR YQJI"/>
    <property type="match status" value="1"/>
</dbReference>
<dbReference type="RefSeq" id="WP_190827949.1">
    <property type="nucleotide sequence ID" value="NZ_CAWPPI010000046.1"/>
</dbReference>
<reference evidence="2" key="1">
    <citation type="submission" date="2020-09" db="EMBL/GenBank/DDBJ databases">
        <title>Iningainema tapete sp. nov. (Scytonemataceae, Cyanobacteria) from greenhouses in central Florida (USA) produces two types of nodularin with biosynthetic potential for microcystin-LR and anabaenopeptins.</title>
        <authorList>
            <person name="Berthold D.E."/>
            <person name="Lefler F.W."/>
            <person name="Huang I.-S."/>
            <person name="Abdulla H."/>
            <person name="Zimba P.V."/>
            <person name="Laughinghouse H.D. IV."/>
        </authorList>
    </citation>
    <scope>NUCLEOTIDE SEQUENCE</scope>
    <source>
        <strain evidence="2">BLCCT55</strain>
    </source>
</reference>
<proteinExistence type="predicted"/>
<accession>A0A8J7C783</accession>
<dbReference type="PANTHER" id="PTHR43252:SF2">
    <property type="entry name" value="TRANSCRIPTION REGULATOR, PADR-LIKE FAMILY"/>
    <property type="match status" value="1"/>
</dbReference>
<comment type="caution">
    <text evidence="2">The sequence shown here is derived from an EMBL/GenBank/DDBJ whole genome shotgun (WGS) entry which is preliminary data.</text>
</comment>
<dbReference type="Gene3D" id="1.10.10.10">
    <property type="entry name" value="Winged helix-like DNA-binding domain superfamily/Winged helix DNA-binding domain"/>
    <property type="match status" value="1"/>
</dbReference>
<protein>
    <submittedName>
        <fullName evidence="2">PadR family transcriptional regulator</fullName>
    </submittedName>
</protein>
<dbReference type="InterPro" id="IPR005149">
    <property type="entry name" value="Tscrpt_reg_PadR_N"/>
</dbReference>
<name>A0A8J7C783_9CYAN</name>
<dbReference type="EMBL" id="JACXAE010000046">
    <property type="protein sequence ID" value="MBD2772861.1"/>
    <property type="molecule type" value="Genomic_DNA"/>
</dbReference>
<organism evidence="2 3">
    <name type="scientific">Iningainema tapete BLCC-T55</name>
    <dbReference type="NCBI Taxonomy" id="2748662"/>
    <lineage>
        <taxon>Bacteria</taxon>
        <taxon>Bacillati</taxon>
        <taxon>Cyanobacteriota</taxon>
        <taxon>Cyanophyceae</taxon>
        <taxon>Nostocales</taxon>
        <taxon>Scytonemataceae</taxon>
        <taxon>Iningainema tapete</taxon>
    </lineage>
</organism>
<evidence type="ECO:0000259" key="1">
    <source>
        <dbReference type="Pfam" id="PF03551"/>
    </source>
</evidence>
<evidence type="ECO:0000313" key="3">
    <source>
        <dbReference type="Proteomes" id="UP000629098"/>
    </source>
</evidence>